<organism evidence="2 3">
    <name type="scientific">Eschrichtius robustus</name>
    <name type="common">California gray whale</name>
    <name type="synonym">Eschrichtius gibbosus</name>
    <dbReference type="NCBI Taxonomy" id="9764"/>
    <lineage>
        <taxon>Eukaryota</taxon>
        <taxon>Metazoa</taxon>
        <taxon>Chordata</taxon>
        <taxon>Craniata</taxon>
        <taxon>Vertebrata</taxon>
        <taxon>Euteleostomi</taxon>
        <taxon>Mammalia</taxon>
        <taxon>Eutheria</taxon>
        <taxon>Laurasiatheria</taxon>
        <taxon>Artiodactyla</taxon>
        <taxon>Whippomorpha</taxon>
        <taxon>Cetacea</taxon>
        <taxon>Mysticeti</taxon>
        <taxon>Eschrichtiidae</taxon>
        <taxon>Eschrichtius</taxon>
    </lineage>
</organism>
<feature type="region of interest" description="Disordered" evidence="1">
    <location>
        <begin position="115"/>
        <end position="142"/>
    </location>
</feature>
<accession>A0AB34HE03</accession>
<protein>
    <submittedName>
        <fullName evidence="2">Uncharacterized protein</fullName>
    </submittedName>
</protein>
<keyword evidence="3" id="KW-1185">Reference proteome</keyword>
<feature type="region of interest" description="Disordered" evidence="1">
    <location>
        <begin position="62"/>
        <end position="84"/>
    </location>
</feature>
<evidence type="ECO:0000256" key="1">
    <source>
        <dbReference type="SAM" id="MobiDB-lite"/>
    </source>
</evidence>
<name>A0AB34HE03_ESCRO</name>
<evidence type="ECO:0000313" key="3">
    <source>
        <dbReference type="Proteomes" id="UP001159641"/>
    </source>
</evidence>
<feature type="compositionally biased region" description="Basic and acidic residues" evidence="1">
    <location>
        <begin position="124"/>
        <end position="142"/>
    </location>
</feature>
<comment type="caution">
    <text evidence="2">The sequence shown here is derived from an EMBL/GenBank/DDBJ whole genome shotgun (WGS) entry which is preliminary data.</text>
</comment>
<proteinExistence type="predicted"/>
<dbReference type="AlphaFoldDB" id="A0AB34HE03"/>
<feature type="region of interest" description="Disordered" evidence="1">
    <location>
        <begin position="1"/>
        <end position="21"/>
    </location>
</feature>
<gene>
    <name evidence="2" type="ORF">J1605_022005</name>
</gene>
<sequence length="142" mass="15835">MVSSGRKALRPEEIPSPVATSHMVNSFGEKTLSQNWSLINHDVDDLRLDSRNNQQVIKALRPASSPQGSYREPEKLCSSPKATQHVDLRPSLTASTKGHEVLAELRLRECPETLRSRRATRFPDPADPHYLDQEPGRAKVGS</sequence>
<dbReference type="EMBL" id="JAIQCJ010001425">
    <property type="protein sequence ID" value="KAJ8789478.1"/>
    <property type="molecule type" value="Genomic_DNA"/>
</dbReference>
<dbReference type="Proteomes" id="UP001159641">
    <property type="component" value="Unassembled WGS sequence"/>
</dbReference>
<reference evidence="2 3" key="1">
    <citation type="submission" date="2022-11" db="EMBL/GenBank/DDBJ databases">
        <title>Whole genome sequence of Eschrichtius robustus ER-17-0199.</title>
        <authorList>
            <person name="Bruniche-Olsen A."/>
            <person name="Black A.N."/>
            <person name="Fields C.J."/>
            <person name="Walden K."/>
            <person name="Dewoody J.A."/>
        </authorList>
    </citation>
    <scope>NUCLEOTIDE SEQUENCE [LARGE SCALE GENOMIC DNA]</scope>
    <source>
        <strain evidence="2">ER-17-0199</strain>
        <tissue evidence="2">Blubber</tissue>
    </source>
</reference>
<evidence type="ECO:0000313" key="2">
    <source>
        <dbReference type="EMBL" id="KAJ8789478.1"/>
    </source>
</evidence>